<dbReference type="KEGG" id="tun:J9260_08410"/>
<keyword evidence="3" id="KW-1185">Reference proteome</keyword>
<organism evidence="2 3">
    <name type="scientific">Thiothrix unzii</name>
    <dbReference type="NCBI Taxonomy" id="111769"/>
    <lineage>
        <taxon>Bacteria</taxon>
        <taxon>Pseudomonadati</taxon>
        <taxon>Pseudomonadota</taxon>
        <taxon>Gammaproteobacteria</taxon>
        <taxon>Thiotrichales</taxon>
        <taxon>Thiotrichaceae</taxon>
        <taxon>Thiothrix</taxon>
    </lineage>
</organism>
<keyword evidence="1" id="KW-1133">Transmembrane helix</keyword>
<name>A0A975IIC4_9GAMM</name>
<dbReference type="RefSeq" id="WP_210220557.1">
    <property type="nucleotide sequence ID" value="NZ_CP072793.1"/>
</dbReference>
<gene>
    <name evidence="2" type="ORF">J9260_08410</name>
</gene>
<protein>
    <submittedName>
        <fullName evidence="2">Uncharacterized protein</fullName>
    </submittedName>
</protein>
<dbReference type="AlphaFoldDB" id="A0A975IIC4"/>
<feature type="transmembrane region" description="Helical" evidence="1">
    <location>
        <begin position="30"/>
        <end position="50"/>
    </location>
</feature>
<evidence type="ECO:0000313" key="2">
    <source>
        <dbReference type="EMBL" id="QTR55086.1"/>
    </source>
</evidence>
<evidence type="ECO:0000313" key="3">
    <source>
        <dbReference type="Proteomes" id="UP000672009"/>
    </source>
</evidence>
<keyword evidence="1" id="KW-0472">Membrane</keyword>
<proteinExistence type="predicted"/>
<accession>A0A975IIC4</accession>
<dbReference type="EMBL" id="CP072793">
    <property type="protein sequence ID" value="QTR55086.1"/>
    <property type="molecule type" value="Genomic_DNA"/>
</dbReference>
<keyword evidence="1" id="KW-0812">Transmembrane</keyword>
<dbReference type="Proteomes" id="UP000672009">
    <property type="component" value="Chromosome"/>
</dbReference>
<feature type="transmembrane region" description="Helical" evidence="1">
    <location>
        <begin position="6"/>
        <end position="23"/>
    </location>
</feature>
<reference evidence="2" key="1">
    <citation type="submission" date="2021-04" db="EMBL/GenBank/DDBJ databases">
        <title>Genomics, taxonomy and metabolism of representatives of sulfur bacteria of the genus Thiothrix: Thiothrix fructosivorans QT, Thiothrix unzii A1T and three new species, Thiothrix subterranea sp. nov., Thiothrix litoralis sp. nov. and 'Candidatus Thiothrix anitrata' sp. nov.</title>
        <authorList>
            <person name="Ravin N.V."/>
            <person name="Smolyakov D."/>
            <person name="Rudenko T.S."/>
            <person name="Mardanov A.V."/>
            <person name="Beletsky A.V."/>
            <person name="Markov N.D."/>
            <person name="Fomenkov A.I."/>
            <person name="Roberts R.J."/>
            <person name="Karnachuk O.V."/>
            <person name="Novikov A."/>
            <person name="Grabovich M.Y."/>
        </authorList>
    </citation>
    <scope>NUCLEOTIDE SEQUENCE</scope>
    <source>
        <strain evidence="2">A1</strain>
    </source>
</reference>
<evidence type="ECO:0000256" key="1">
    <source>
        <dbReference type="SAM" id="Phobius"/>
    </source>
</evidence>
<sequence length="52" mass="5625">MKNTNFWIGNGLLALALIILVFMGTLSQMFGIGAVVVWMIVAAAGTYFIMKS</sequence>